<organism evidence="2 3">
    <name type="scientific">Ichthyophthirius multifiliis</name>
    <name type="common">White spot disease agent</name>
    <name type="synonym">Ich</name>
    <dbReference type="NCBI Taxonomy" id="5932"/>
    <lineage>
        <taxon>Eukaryota</taxon>
        <taxon>Sar</taxon>
        <taxon>Alveolata</taxon>
        <taxon>Ciliophora</taxon>
        <taxon>Intramacronucleata</taxon>
        <taxon>Oligohymenophorea</taxon>
        <taxon>Hymenostomatida</taxon>
        <taxon>Ophryoglenina</taxon>
        <taxon>Ichthyophthirius</taxon>
    </lineage>
</organism>
<sequence length="406" mass="47717">MFNQFRYLECQKGSLHQGELLNFICYDQSCNNKGIICSICRSELHQTHKTIPLKLFLMELTQKLSFINSKKSNNNLDYQLQQIDKSYQQILYNLKDTVQYMAQEIKKLEEEISKTIQSINEKITQNFYLSQNFLKVIECIKNGEYTEVNIFEKECKNIIQWINFQDNKNLEIDIKPEKFIHNFNQRQTESIQIIQKIKTQFSDQIIFLQSLFQKSIFSDNNQNLSIQQNFIFSDQLKTKSIILSDNKLIATQSINQDNDCRFALLEPKLSLNQQTKFAFTFKSLNAWIGIGICLRNILQKNNFKFDNINLGNGCYMISSNGQCWSHSSKEDNKIFKSFVFKQDDVVLGIYDPVNKQIRFKKNIENQIVSIGLDIPENEQIYICANICNKNDQVEILNDQNLFKENF</sequence>
<dbReference type="GeneID" id="14906515"/>
<protein>
    <recommendedName>
        <fullName evidence="4">B30.2/SPRY domain-containing protein</fullName>
    </recommendedName>
</protein>
<evidence type="ECO:0000313" key="3">
    <source>
        <dbReference type="Proteomes" id="UP000008983"/>
    </source>
</evidence>
<name>G0QWK8_ICHMU</name>
<keyword evidence="1" id="KW-0175">Coiled coil</keyword>
<keyword evidence="3" id="KW-1185">Reference proteome</keyword>
<reference evidence="2 3" key="1">
    <citation type="submission" date="2011-07" db="EMBL/GenBank/DDBJ databases">
        <authorList>
            <person name="Coyne R."/>
            <person name="Brami D."/>
            <person name="Johnson J."/>
            <person name="Hostetler J."/>
            <person name="Hannick L."/>
            <person name="Clark T."/>
            <person name="Cassidy-Hanley D."/>
            <person name="Inman J."/>
        </authorList>
    </citation>
    <scope>NUCLEOTIDE SEQUENCE [LARGE SCALE GENOMIC DNA]</scope>
    <source>
        <strain evidence="2 3">G5</strain>
    </source>
</reference>
<gene>
    <name evidence="2" type="ORF">IMG5_133020</name>
</gene>
<evidence type="ECO:0000313" key="2">
    <source>
        <dbReference type="EMBL" id="EGR30403.1"/>
    </source>
</evidence>
<dbReference type="OMA" id="ETECANT"/>
<dbReference type="InterPro" id="IPR043136">
    <property type="entry name" value="B30.2/SPRY_sf"/>
</dbReference>
<accession>G0QWK8</accession>
<dbReference type="InParanoid" id="G0QWK8"/>
<dbReference type="Proteomes" id="UP000008983">
    <property type="component" value="Unassembled WGS sequence"/>
</dbReference>
<proteinExistence type="predicted"/>
<evidence type="ECO:0008006" key="4">
    <source>
        <dbReference type="Google" id="ProtNLM"/>
    </source>
</evidence>
<dbReference type="EMBL" id="GL983999">
    <property type="protein sequence ID" value="EGR30403.1"/>
    <property type="molecule type" value="Genomic_DNA"/>
</dbReference>
<dbReference type="RefSeq" id="XP_004031990.1">
    <property type="nucleotide sequence ID" value="XM_004031942.1"/>
</dbReference>
<dbReference type="OrthoDB" id="293697at2759"/>
<dbReference type="Gene3D" id="2.60.120.920">
    <property type="match status" value="1"/>
</dbReference>
<dbReference type="SUPFAM" id="SSF57845">
    <property type="entry name" value="B-box zinc-binding domain"/>
    <property type="match status" value="1"/>
</dbReference>
<dbReference type="AlphaFoldDB" id="G0QWK8"/>
<evidence type="ECO:0000256" key="1">
    <source>
        <dbReference type="SAM" id="Coils"/>
    </source>
</evidence>
<dbReference type="eggNOG" id="ENOG502SJJH">
    <property type="taxonomic scope" value="Eukaryota"/>
</dbReference>
<feature type="coiled-coil region" evidence="1">
    <location>
        <begin position="91"/>
        <end position="125"/>
    </location>
</feature>